<keyword evidence="3" id="KW-1185">Reference proteome</keyword>
<evidence type="ECO:0000256" key="1">
    <source>
        <dbReference type="SAM" id="MobiDB-lite"/>
    </source>
</evidence>
<feature type="region of interest" description="Disordered" evidence="1">
    <location>
        <begin position="1"/>
        <end position="64"/>
    </location>
</feature>
<organism evidence="2 3">
    <name type="scientific">Rhynchosporium graminicola</name>
    <dbReference type="NCBI Taxonomy" id="2792576"/>
    <lineage>
        <taxon>Eukaryota</taxon>
        <taxon>Fungi</taxon>
        <taxon>Dikarya</taxon>
        <taxon>Ascomycota</taxon>
        <taxon>Pezizomycotina</taxon>
        <taxon>Leotiomycetes</taxon>
        <taxon>Helotiales</taxon>
        <taxon>Ploettnerulaceae</taxon>
        <taxon>Rhynchosporium</taxon>
    </lineage>
</organism>
<evidence type="ECO:0000313" key="2">
    <source>
        <dbReference type="EMBL" id="CZT07841.1"/>
    </source>
</evidence>
<reference evidence="3" key="1">
    <citation type="submission" date="2016-03" db="EMBL/GenBank/DDBJ databases">
        <authorList>
            <person name="Ploux O."/>
        </authorList>
    </citation>
    <scope>NUCLEOTIDE SEQUENCE [LARGE SCALE GENOMIC DNA]</scope>
    <source>
        <strain evidence="3">UK7</strain>
    </source>
</reference>
<accession>A0A1E1LB92</accession>
<dbReference type="Proteomes" id="UP000178129">
    <property type="component" value="Unassembled WGS sequence"/>
</dbReference>
<sequence length="230" mass="25170">MEESTRKRPRPVTLDWTPPRASSSSAANGSQGTEFGSSPRDVPLLYEGSRDNSPSSDRHGDVPIGFEEEDNLIDMDVAIVPPFSAQVVSNILITFRSIDNARDFDNTRNIDNTRNASRARNLRATQSESNVPAGSGDIDIEPYHHHVSGRRASPSVDSDVPVVDHDINHRHHANTGAVACLCHGLPPGPGFNIKKHLQWVTAQSLAFYEEEEGRERLAKLAAGFNGNDNL</sequence>
<proteinExistence type="predicted"/>
<dbReference type="EMBL" id="FJUW01000044">
    <property type="protein sequence ID" value="CZT07841.1"/>
    <property type="molecule type" value="Genomic_DNA"/>
</dbReference>
<name>A0A1E1LB92_9HELO</name>
<dbReference type="InParanoid" id="A0A1E1LB92"/>
<dbReference type="AlphaFoldDB" id="A0A1E1LB92"/>
<protein>
    <submittedName>
        <fullName evidence="2">Uncharacterized protein</fullName>
    </submittedName>
</protein>
<feature type="compositionally biased region" description="Polar residues" evidence="1">
    <location>
        <begin position="115"/>
        <end position="132"/>
    </location>
</feature>
<evidence type="ECO:0000313" key="3">
    <source>
        <dbReference type="Proteomes" id="UP000178129"/>
    </source>
</evidence>
<gene>
    <name evidence="2" type="ORF">RCO7_10880</name>
</gene>
<feature type="region of interest" description="Disordered" evidence="1">
    <location>
        <begin position="115"/>
        <end position="137"/>
    </location>
</feature>
<comment type="caution">
    <text evidence="2">The sequence shown here is derived from an EMBL/GenBank/DDBJ whole genome shotgun (WGS) entry which is preliminary data.</text>
</comment>